<reference evidence="13" key="2">
    <citation type="submission" date="2020-08" db="EMBL/GenBank/DDBJ databases">
        <title>Plant Genome Project.</title>
        <authorList>
            <person name="Zhang R.-G."/>
        </authorList>
    </citation>
    <scope>NUCLEOTIDE SEQUENCE</scope>
    <source>
        <strain evidence="13">Huo1</strain>
        <tissue evidence="13">Leaf</tissue>
    </source>
</reference>
<evidence type="ECO:0000256" key="7">
    <source>
        <dbReference type="ARBA" id="ARBA00023136"/>
    </source>
</evidence>
<dbReference type="AlphaFoldDB" id="A0A8X9A063"/>
<dbReference type="SUPFAM" id="SSF101941">
    <property type="entry name" value="NAC domain"/>
    <property type="match status" value="2"/>
</dbReference>
<evidence type="ECO:0000256" key="6">
    <source>
        <dbReference type="ARBA" id="ARBA00023125"/>
    </source>
</evidence>
<sequence length="1136" mass="127753">MAMDADFLVSGKRFPPGFRFHPTDEELVLYYLKRKICCKRHHPDVVSEIDVYKCDPEDLPVMSKLQTGDRQWFFFSPRDRKYLKGARPNRVTGCGYWKVTGQDRAISYDSRLVGIKKTLVFYRGRAPKGERTDWVMHEYTLAEDEFKRCQDAKEYYVLNKVYKKSGLGPKNGEQYGAPFREEEWDDDLEVQCSIEPEKPTKKAHEIVDCQHQSSLDDLEEIVERIANEPDSIQPPVVDCEYTLDQFLGEEETESTLVHHSSVDVSAPVVYPAHCDLTETTRLQLQAAPELSYDTFINTEDPNVTGEDFLKDYLEMDDLDSDPTTQNLDNWGNNFGSLQFEGLDDDLSILYEDASSFLYEPVEPWHFPQPSSNNFENGAMDPSASSYQSYVMQQQNSSLDGASSQLWRGEPTYSVVSTPEVNQDAPSTSGAMYQNQNNGFVNLPTGGNEKGEGEQGDDMESWFSSAVWSFVESIPTSPASASEGFLVNGAWERMSSLSRVRVDARNTAVPRNSGKSRIGFLCFSVLGVICGILWLLTGISKRVIGLCSHYLNTEKHFPLFSGLFVGNMMVKSDTSGDQDVFPPGFRFHPTDEELVLYYLKRKICCKRHLLDVIAETDVYKWDPEELPGLSKLKTGDRQWFFFSPRDRKYPNGARSNRGTKHGYWKATGKDRVISCGARSVGLKKTLVFHKGRAPKGERTDWVMHEYTMDEEELKRCQAAKEYYVLYKVYKKSGPGPKNGEQYGAPFREEDWADDEVREPSPIVKGILQKPVNEITPINSNNLVDFQDLSSFDYLEELNKIFNEPLPDQPPVLALEYNQDQLAVEETHSSLVDNSLREVSLAAPQPFFQQPIAENSFDFTQSSAFQFQIAEAPEVSSAPVANVPNSRVIDESFLEDFLELDDLGPDPTAENPGELVNDTDKFSIDDFDCLHELELFQDAPLFLCDAGHIESRQTSQPYMNSFTNGVIDPISSSCMNNLENTTSYMLQQQFNNINGISYQMSADGQSCSVVTEAHTNQGFVPPSTSGVLHQNPNYGFVNQNESSKQDNGGTDSWFSSALWSFVETIPTTPASASESALVNKAFERMSSFGRVRMNAGNLNVYAGNAMATSRSSGKSRTGLVFLSLVGVMCAVLWMMIGT</sequence>
<evidence type="ECO:0000256" key="4">
    <source>
        <dbReference type="ARBA" id="ARBA00022989"/>
    </source>
</evidence>
<dbReference type="PROSITE" id="PS51005">
    <property type="entry name" value="NAC"/>
    <property type="match status" value="2"/>
</dbReference>
<proteinExistence type="predicted"/>
<evidence type="ECO:0000256" key="1">
    <source>
        <dbReference type="ARBA" id="ARBA00004123"/>
    </source>
</evidence>
<keyword evidence="3 11" id="KW-0812">Transmembrane</keyword>
<evidence type="ECO:0000259" key="12">
    <source>
        <dbReference type="PROSITE" id="PS51005"/>
    </source>
</evidence>
<keyword evidence="7 11" id="KW-0472">Membrane</keyword>
<dbReference type="GO" id="GO:0000976">
    <property type="term" value="F:transcription cis-regulatory region binding"/>
    <property type="evidence" value="ECO:0007669"/>
    <property type="project" value="UniProtKB-ARBA"/>
</dbReference>
<evidence type="ECO:0000256" key="8">
    <source>
        <dbReference type="ARBA" id="ARBA00023159"/>
    </source>
</evidence>
<evidence type="ECO:0000313" key="14">
    <source>
        <dbReference type="Proteomes" id="UP000298416"/>
    </source>
</evidence>
<keyword evidence="9" id="KW-0804">Transcription</keyword>
<keyword evidence="10" id="KW-0539">Nucleus</keyword>
<name>A0A8X9A063_SALSN</name>
<dbReference type="EMBL" id="PNBA02000005">
    <property type="protein sequence ID" value="KAG6422951.1"/>
    <property type="molecule type" value="Genomic_DNA"/>
</dbReference>
<evidence type="ECO:0000256" key="5">
    <source>
        <dbReference type="ARBA" id="ARBA00023015"/>
    </source>
</evidence>
<evidence type="ECO:0000313" key="13">
    <source>
        <dbReference type="EMBL" id="KAG6422951.1"/>
    </source>
</evidence>
<protein>
    <recommendedName>
        <fullName evidence="12">NAC domain-containing protein</fullName>
    </recommendedName>
</protein>
<gene>
    <name evidence="13" type="ORF">SASPL_113334</name>
</gene>
<comment type="caution">
    <text evidence="13">The sequence shown here is derived from an EMBL/GenBank/DDBJ whole genome shotgun (WGS) entry which is preliminary data.</text>
</comment>
<evidence type="ECO:0000256" key="2">
    <source>
        <dbReference type="ARBA" id="ARBA00004167"/>
    </source>
</evidence>
<dbReference type="Proteomes" id="UP000298416">
    <property type="component" value="Unassembled WGS sequence"/>
</dbReference>
<keyword evidence="4 11" id="KW-1133">Transmembrane helix</keyword>
<dbReference type="FunFam" id="2.170.150.80:FF:000006">
    <property type="entry name" value="NAC domain-containing protein 100-like"/>
    <property type="match status" value="1"/>
</dbReference>
<dbReference type="GO" id="GO:0006355">
    <property type="term" value="P:regulation of DNA-templated transcription"/>
    <property type="evidence" value="ECO:0007669"/>
    <property type="project" value="InterPro"/>
</dbReference>
<feature type="transmembrane region" description="Helical" evidence="11">
    <location>
        <begin position="517"/>
        <end position="535"/>
    </location>
</feature>
<feature type="domain" description="NAC" evidence="12">
    <location>
        <begin position="14"/>
        <end position="164"/>
    </location>
</feature>
<dbReference type="PANTHER" id="PTHR31744">
    <property type="entry name" value="PROTEIN CUP-SHAPED COTYLEDON 2-RELATED"/>
    <property type="match status" value="1"/>
</dbReference>
<evidence type="ECO:0000256" key="10">
    <source>
        <dbReference type="ARBA" id="ARBA00023242"/>
    </source>
</evidence>
<dbReference type="GO" id="GO:0005634">
    <property type="term" value="C:nucleus"/>
    <property type="evidence" value="ECO:0007669"/>
    <property type="project" value="UniProtKB-SubCell"/>
</dbReference>
<dbReference type="InterPro" id="IPR003441">
    <property type="entry name" value="NAC-dom"/>
</dbReference>
<evidence type="ECO:0000256" key="3">
    <source>
        <dbReference type="ARBA" id="ARBA00022692"/>
    </source>
</evidence>
<accession>A0A8X9A063</accession>
<feature type="domain" description="NAC" evidence="12">
    <location>
        <begin position="580"/>
        <end position="730"/>
    </location>
</feature>
<organism evidence="13">
    <name type="scientific">Salvia splendens</name>
    <name type="common">Scarlet sage</name>
    <dbReference type="NCBI Taxonomy" id="180675"/>
    <lineage>
        <taxon>Eukaryota</taxon>
        <taxon>Viridiplantae</taxon>
        <taxon>Streptophyta</taxon>
        <taxon>Embryophyta</taxon>
        <taxon>Tracheophyta</taxon>
        <taxon>Spermatophyta</taxon>
        <taxon>Magnoliopsida</taxon>
        <taxon>eudicotyledons</taxon>
        <taxon>Gunneridae</taxon>
        <taxon>Pentapetalae</taxon>
        <taxon>asterids</taxon>
        <taxon>lamiids</taxon>
        <taxon>Lamiales</taxon>
        <taxon>Lamiaceae</taxon>
        <taxon>Nepetoideae</taxon>
        <taxon>Mentheae</taxon>
        <taxon>Salviinae</taxon>
        <taxon>Salvia</taxon>
        <taxon>Salvia subgen. Calosphace</taxon>
        <taxon>core Calosphace</taxon>
    </lineage>
</organism>
<evidence type="ECO:0000256" key="11">
    <source>
        <dbReference type="SAM" id="Phobius"/>
    </source>
</evidence>
<dbReference type="PANTHER" id="PTHR31744:SF216">
    <property type="entry name" value="NAC TRANSCRIPTION FACTOR"/>
    <property type="match status" value="1"/>
</dbReference>
<dbReference type="Pfam" id="PF02365">
    <property type="entry name" value="NAM"/>
    <property type="match status" value="2"/>
</dbReference>
<reference evidence="13" key="1">
    <citation type="submission" date="2018-01" db="EMBL/GenBank/DDBJ databases">
        <authorList>
            <person name="Mao J.F."/>
        </authorList>
    </citation>
    <scope>NUCLEOTIDE SEQUENCE</scope>
    <source>
        <strain evidence="13">Huo1</strain>
        <tissue evidence="13">Leaf</tissue>
    </source>
</reference>
<keyword evidence="6" id="KW-0238">DNA-binding</keyword>
<dbReference type="GO" id="GO:0016020">
    <property type="term" value="C:membrane"/>
    <property type="evidence" value="ECO:0007669"/>
    <property type="project" value="UniProtKB-SubCell"/>
</dbReference>
<keyword evidence="14" id="KW-1185">Reference proteome</keyword>
<comment type="subcellular location">
    <subcellularLocation>
        <location evidence="2">Membrane</location>
        <topology evidence="2">Single-pass membrane protein</topology>
    </subcellularLocation>
    <subcellularLocation>
        <location evidence="1">Nucleus</location>
    </subcellularLocation>
</comment>
<dbReference type="InterPro" id="IPR036093">
    <property type="entry name" value="NAC_dom_sf"/>
</dbReference>
<keyword evidence="5" id="KW-0805">Transcription regulation</keyword>
<feature type="transmembrane region" description="Helical" evidence="11">
    <location>
        <begin position="1117"/>
        <end position="1134"/>
    </location>
</feature>
<keyword evidence="8" id="KW-0010">Activator</keyword>
<evidence type="ECO:0000256" key="9">
    <source>
        <dbReference type="ARBA" id="ARBA00023163"/>
    </source>
</evidence>
<dbReference type="Gene3D" id="2.170.150.80">
    <property type="entry name" value="NAC domain"/>
    <property type="match status" value="2"/>
</dbReference>